<dbReference type="PANTHER" id="PTHR35007">
    <property type="entry name" value="INTEGRAL MEMBRANE PROTEIN-RELATED"/>
    <property type="match status" value="1"/>
</dbReference>
<evidence type="ECO:0000313" key="9">
    <source>
        <dbReference type="Proteomes" id="UP001501303"/>
    </source>
</evidence>
<name>A0ABN2PSN2_9ACTN</name>
<feature type="transmembrane region" description="Helical" evidence="6">
    <location>
        <begin position="184"/>
        <end position="208"/>
    </location>
</feature>
<evidence type="ECO:0000256" key="3">
    <source>
        <dbReference type="ARBA" id="ARBA00022692"/>
    </source>
</evidence>
<protein>
    <submittedName>
        <fullName evidence="8">Type II secretion system F family protein</fullName>
    </submittedName>
</protein>
<evidence type="ECO:0000256" key="2">
    <source>
        <dbReference type="ARBA" id="ARBA00022475"/>
    </source>
</evidence>
<comment type="subcellular location">
    <subcellularLocation>
        <location evidence="1">Cell membrane</location>
        <topology evidence="1">Multi-pass membrane protein</topology>
    </subcellularLocation>
</comment>
<evidence type="ECO:0000256" key="5">
    <source>
        <dbReference type="ARBA" id="ARBA00023136"/>
    </source>
</evidence>
<gene>
    <name evidence="8" type="ORF">GCM10009716_39240</name>
</gene>
<reference evidence="8 9" key="1">
    <citation type="journal article" date="2019" name="Int. J. Syst. Evol. Microbiol.">
        <title>The Global Catalogue of Microorganisms (GCM) 10K type strain sequencing project: providing services to taxonomists for standard genome sequencing and annotation.</title>
        <authorList>
            <consortium name="The Broad Institute Genomics Platform"/>
            <consortium name="The Broad Institute Genome Sequencing Center for Infectious Disease"/>
            <person name="Wu L."/>
            <person name="Ma J."/>
        </authorList>
    </citation>
    <scope>NUCLEOTIDE SEQUENCE [LARGE SCALE GENOMIC DNA]</scope>
    <source>
        <strain evidence="8 9">JCM 13581</strain>
    </source>
</reference>
<dbReference type="PANTHER" id="PTHR35007:SF4">
    <property type="entry name" value="CONSERVED TRANSMEMBRANE PROTEIN-RELATED"/>
    <property type="match status" value="1"/>
</dbReference>
<feature type="transmembrane region" description="Helical" evidence="6">
    <location>
        <begin position="220"/>
        <end position="244"/>
    </location>
</feature>
<sequence length="260" mass="26478">MSTEHRGGRAAGPPSRFPRLDRLTGASGCAAGVLLAGLLLACWGRSPLPLLAALAAAPSAVRWWRRRGERQAAGRRRDEVIAFCASLAGEVRAGRQPAQALTAVGAPELGPPGARLLAAARYGGDIPAALRSAARRPGAEGLLAVAACWQVAVDGGASLAAGLERVASALRAERDQQEDVRAQLAGPATTALVLAALPLTGLLLGSAMGVRPLEVLLHSAAGLGCLVTGVLLEWAGLAWVAAIVRSAERPGTGREEARAA</sequence>
<dbReference type="RefSeq" id="WP_344264259.1">
    <property type="nucleotide sequence ID" value="NZ_BAAAMJ010000046.1"/>
</dbReference>
<feature type="domain" description="Type II secretion system protein GspF" evidence="7">
    <location>
        <begin position="83"/>
        <end position="202"/>
    </location>
</feature>
<dbReference type="InterPro" id="IPR018076">
    <property type="entry name" value="T2SS_GspF_dom"/>
</dbReference>
<evidence type="ECO:0000313" key="8">
    <source>
        <dbReference type="EMBL" id="GAA1927353.1"/>
    </source>
</evidence>
<accession>A0ABN2PSN2</accession>
<keyword evidence="3 6" id="KW-0812">Transmembrane</keyword>
<dbReference type="EMBL" id="BAAAMJ010000046">
    <property type="protein sequence ID" value="GAA1927353.1"/>
    <property type="molecule type" value="Genomic_DNA"/>
</dbReference>
<keyword evidence="2" id="KW-1003">Cell membrane</keyword>
<organism evidence="8 9">
    <name type="scientific">Streptomyces sodiiphilus</name>
    <dbReference type="NCBI Taxonomy" id="226217"/>
    <lineage>
        <taxon>Bacteria</taxon>
        <taxon>Bacillati</taxon>
        <taxon>Actinomycetota</taxon>
        <taxon>Actinomycetes</taxon>
        <taxon>Kitasatosporales</taxon>
        <taxon>Streptomycetaceae</taxon>
        <taxon>Streptomyces</taxon>
    </lineage>
</organism>
<proteinExistence type="predicted"/>
<dbReference type="Pfam" id="PF00482">
    <property type="entry name" value="T2SSF"/>
    <property type="match status" value="1"/>
</dbReference>
<comment type="caution">
    <text evidence="8">The sequence shown here is derived from an EMBL/GenBank/DDBJ whole genome shotgun (WGS) entry which is preliminary data.</text>
</comment>
<keyword evidence="5 6" id="KW-0472">Membrane</keyword>
<dbReference type="Proteomes" id="UP001501303">
    <property type="component" value="Unassembled WGS sequence"/>
</dbReference>
<evidence type="ECO:0000256" key="1">
    <source>
        <dbReference type="ARBA" id="ARBA00004651"/>
    </source>
</evidence>
<evidence type="ECO:0000259" key="7">
    <source>
        <dbReference type="Pfam" id="PF00482"/>
    </source>
</evidence>
<evidence type="ECO:0000256" key="4">
    <source>
        <dbReference type="ARBA" id="ARBA00022989"/>
    </source>
</evidence>
<keyword evidence="4 6" id="KW-1133">Transmembrane helix</keyword>
<keyword evidence="9" id="KW-1185">Reference proteome</keyword>
<evidence type="ECO:0000256" key="6">
    <source>
        <dbReference type="SAM" id="Phobius"/>
    </source>
</evidence>